<keyword evidence="11 19" id="KW-1133">Transmembrane helix</keyword>
<feature type="signal peptide" evidence="20">
    <location>
        <begin position="1"/>
        <end position="32"/>
    </location>
</feature>
<dbReference type="Gene3D" id="3.40.50.2300">
    <property type="match status" value="2"/>
</dbReference>
<dbReference type="Gene3D" id="2.60.40.2380">
    <property type="match status" value="1"/>
</dbReference>
<accession>A0A1K2HQL1</accession>
<dbReference type="STRING" id="1121279.SAMN02745887_03370"/>
<evidence type="ECO:0000256" key="6">
    <source>
        <dbReference type="ARBA" id="ARBA00022679"/>
    </source>
</evidence>
<comment type="catalytic activity">
    <reaction evidence="1">
        <text>ATP + protein L-histidine = ADP + protein N-phospho-L-histidine.</text>
        <dbReference type="EC" id="2.7.13.3"/>
    </reaction>
</comment>
<feature type="transmembrane region" description="Helical" evidence="19">
    <location>
        <begin position="204"/>
        <end position="222"/>
    </location>
</feature>
<dbReference type="PANTHER" id="PTHR45339">
    <property type="entry name" value="HYBRID SIGNAL TRANSDUCTION HISTIDINE KINASE J"/>
    <property type="match status" value="1"/>
</dbReference>
<dbReference type="RefSeq" id="WP_072429857.1">
    <property type="nucleotide sequence ID" value="NZ_FPKR01000015.1"/>
</dbReference>
<dbReference type="GO" id="GO:0005886">
    <property type="term" value="C:plasma membrane"/>
    <property type="evidence" value="ECO:0007669"/>
    <property type="project" value="UniProtKB-SubCell"/>
</dbReference>
<dbReference type="InterPro" id="IPR011622">
    <property type="entry name" value="7TMR_DISM_rcpt_extracell_dom2"/>
</dbReference>
<dbReference type="InterPro" id="IPR003594">
    <property type="entry name" value="HATPase_dom"/>
</dbReference>
<dbReference type="CDD" id="cd00082">
    <property type="entry name" value="HisKA"/>
    <property type="match status" value="1"/>
</dbReference>
<keyword evidence="6" id="KW-0808">Transferase</keyword>
<dbReference type="SMART" id="SM00448">
    <property type="entry name" value="REC"/>
    <property type="match status" value="2"/>
</dbReference>
<dbReference type="SMART" id="SM00387">
    <property type="entry name" value="HATPase_c"/>
    <property type="match status" value="1"/>
</dbReference>
<evidence type="ECO:0000256" key="19">
    <source>
        <dbReference type="SAM" id="Phobius"/>
    </source>
</evidence>
<evidence type="ECO:0000256" key="15">
    <source>
        <dbReference type="ARBA" id="ARBA00070152"/>
    </source>
</evidence>
<dbReference type="Gene3D" id="3.30.565.10">
    <property type="entry name" value="Histidine kinase-like ATPase, C-terminal domain"/>
    <property type="match status" value="1"/>
</dbReference>
<evidence type="ECO:0000259" key="22">
    <source>
        <dbReference type="PROSITE" id="PS50110"/>
    </source>
</evidence>
<dbReference type="CDD" id="cd17546">
    <property type="entry name" value="REC_hyHK_CKI1_RcsC-like"/>
    <property type="match status" value="1"/>
</dbReference>
<keyword evidence="13 19" id="KW-0472">Membrane</keyword>
<dbReference type="InterPro" id="IPR004358">
    <property type="entry name" value="Sig_transdc_His_kin-like_C"/>
</dbReference>
<keyword evidence="18" id="KW-0175">Coiled coil</keyword>
<keyword evidence="25" id="KW-1185">Reference proteome</keyword>
<feature type="domain" description="Response regulatory" evidence="22">
    <location>
        <begin position="720"/>
        <end position="840"/>
    </location>
</feature>
<evidence type="ECO:0000256" key="10">
    <source>
        <dbReference type="ARBA" id="ARBA00022840"/>
    </source>
</evidence>
<feature type="transmembrane region" description="Helical" evidence="19">
    <location>
        <begin position="350"/>
        <end position="372"/>
    </location>
</feature>
<evidence type="ECO:0000256" key="13">
    <source>
        <dbReference type="ARBA" id="ARBA00023136"/>
    </source>
</evidence>
<comment type="function">
    <text evidence="14">Member of the two-component regulatory system BvgS/BvgA. Phosphorylates BvgA via a four-step phosphorelay in response to environmental signals.</text>
</comment>
<dbReference type="PRINTS" id="PR00344">
    <property type="entry name" value="BCTRLSENSOR"/>
</dbReference>
<evidence type="ECO:0000259" key="21">
    <source>
        <dbReference type="PROSITE" id="PS50109"/>
    </source>
</evidence>
<dbReference type="CDD" id="cd16922">
    <property type="entry name" value="HATPase_EvgS-ArcB-TorS-like"/>
    <property type="match status" value="1"/>
</dbReference>
<feature type="modified residue" description="Phosphohistidine" evidence="16">
    <location>
        <position position="1059"/>
    </location>
</feature>
<dbReference type="FunFam" id="3.30.565.10:FF:000010">
    <property type="entry name" value="Sensor histidine kinase RcsC"/>
    <property type="match status" value="1"/>
</dbReference>
<keyword evidence="4" id="KW-1003">Cell membrane</keyword>
<dbReference type="InterPro" id="IPR036890">
    <property type="entry name" value="HATPase_C_sf"/>
</dbReference>
<dbReference type="EMBL" id="FPKR01000015">
    <property type="protein sequence ID" value="SFZ79104.1"/>
    <property type="molecule type" value="Genomic_DNA"/>
</dbReference>
<evidence type="ECO:0000256" key="7">
    <source>
        <dbReference type="ARBA" id="ARBA00022692"/>
    </source>
</evidence>
<dbReference type="Pfam" id="PF07696">
    <property type="entry name" value="7TMR-DISMED2"/>
    <property type="match status" value="1"/>
</dbReference>
<feature type="transmembrane region" description="Helical" evidence="19">
    <location>
        <begin position="266"/>
        <end position="285"/>
    </location>
</feature>
<feature type="domain" description="HPt" evidence="23">
    <location>
        <begin position="1020"/>
        <end position="1117"/>
    </location>
</feature>
<dbReference type="SUPFAM" id="SSF55874">
    <property type="entry name" value="ATPase domain of HSP90 chaperone/DNA topoisomerase II/histidine kinase"/>
    <property type="match status" value="1"/>
</dbReference>
<gene>
    <name evidence="24" type="ORF">SAMN02745887_03370</name>
</gene>
<evidence type="ECO:0000256" key="5">
    <source>
        <dbReference type="ARBA" id="ARBA00022553"/>
    </source>
</evidence>
<evidence type="ECO:0000256" key="1">
    <source>
        <dbReference type="ARBA" id="ARBA00000085"/>
    </source>
</evidence>
<evidence type="ECO:0000256" key="2">
    <source>
        <dbReference type="ARBA" id="ARBA00004651"/>
    </source>
</evidence>
<evidence type="ECO:0000256" key="20">
    <source>
        <dbReference type="SAM" id="SignalP"/>
    </source>
</evidence>
<dbReference type="InterPro" id="IPR001789">
    <property type="entry name" value="Sig_transdc_resp-reg_receiver"/>
</dbReference>
<dbReference type="SMART" id="SM00388">
    <property type="entry name" value="HisKA"/>
    <property type="match status" value="1"/>
</dbReference>
<name>A0A1K2HQL1_9NEIS</name>
<dbReference type="SUPFAM" id="SSF47384">
    <property type="entry name" value="Homodimeric domain of signal transducing histidine kinase"/>
    <property type="match status" value="1"/>
</dbReference>
<dbReference type="Pfam" id="PF00072">
    <property type="entry name" value="Response_reg"/>
    <property type="match status" value="2"/>
</dbReference>
<feature type="transmembrane region" description="Helical" evidence="19">
    <location>
        <begin position="229"/>
        <end position="246"/>
    </location>
</feature>
<evidence type="ECO:0000256" key="9">
    <source>
        <dbReference type="ARBA" id="ARBA00022777"/>
    </source>
</evidence>
<dbReference type="InterPro" id="IPR036641">
    <property type="entry name" value="HPT_dom_sf"/>
</dbReference>
<sequence length="1117" mass="123043">MPTSTFSLSCSRFCLHLLRCLLAACLCSALLAAPVPVLEVGQMDTTPISLQPHLGVLEDRSQQLVFADVLDKHRSGAFQVQVGKGDGLNFGLTKSVIWLSLTLRNSSALPVERLIDIAYAHHDQITLFQPEAGSYTSLRSGGELPFTARPYRHRFFALPVSLPAQSERTYFLRLQSDSSMDIPAKLWTKPAFEQYQRTDYMGQAWYFGMVMAMGLFNLLLFLALRDRSYLLYVGFVSFAALSLASYNGVAFEFLWPDSPHWAKPSTMIFFALTNLMLLLFMRNLLDTARYVPRFDKALLGFVALNPLQILGLLFAFSATLPWAIFIDSLTMLVVLGTGIACLLKRQRSAKYFVAAFTVLLLAAAMTGLRSFGLLPTNFITVNGMQFGSALEMLLLAFALADRFNAVRIEKEKAQAEALAVNLELVETLQSSEKNLEERVEQRTRELSEANDRLQEQELALRHAMQVAEDASRMKSEFLANMSHEIRTPMNAVIGMAFLALKTELSAKQRDYVSKIHNAGNSLLAVINDVLDFTKIEAGKLDMEQVEFSLDEVLANVATVTAQKAQDKQLEYLFQIPPEIPRRLVGDPLRLGQVLINLANNAIKFTEQGEIHLSCRLLRQAHGEVVLEFAVRDTGIGMSAEQAALLFQPFTQADGSTTRKYGGTGLGLAICKRLVNMMGGEIGLDSLPGKGSTFRFSASFGLVQGAQPAVTDAAQAWQGKRALVADDNPVACEILVDALSTLGMQADVARDGAEALLAIHDADHGKPYDVVFCDWKMPQLDGVEVAQFVQKAQLRHTPRMILVSAFGRDEVRQHVEDIVIDAILTKPINLVSLTETLQPLLLKQPVSVAPQPVHGAAPRWTGQRVLLAEDNEINQQIAVELLESEGLQVEVAQTGREALTLLQTQPADYYQLVLMDVQMPDMDGHEATRQIRSQPRFDALPILAMTAHAMVEERERCLREGMQDCITKPIDPLRMFQTLDKWLQQGASPAAEVPSPAAEPEADGELAGFDTEGALRRMGGRLEFYHRMLAKLPKALGQTSAQLHAALAEGDRSTAERVVHTAVGVAANVGATELTECARTLEYALHDGQESAEQIAAFDQCLARVLAQIGQRFPAAVS</sequence>
<organism evidence="24 25">
    <name type="scientific">Chitinimonas taiwanensis DSM 18899</name>
    <dbReference type="NCBI Taxonomy" id="1121279"/>
    <lineage>
        <taxon>Bacteria</taxon>
        <taxon>Pseudomonadati</taxon>
        <taxon>Pseudomonadota</taxon>
        <taxon>Betaproteobacteria</taxon>
        <taxon>Neisseriales</taxon>
        <taxon>Chitinibacteraceae</taxon>
        <taxon>Chitinimonas</taxon>
    </lineage>
</organism>
<dbReference type="PROSITE" id="PS50110">
    <property type="entry name" value="RESPONSE_REGULATORY"/>
    <property type="match status" value="2"/>
</dbReference>
<evidence type="ECO:0000313" key="24">
    <source>
        <dbReference type="EMBL" id="SFZ79104.1"/>
    </source>
</evidence>
<dbReference type="InterPro" id="IPR003661">
    <property type="entry name" value="HisK_dim/P_dom"/>
</dbReference>
<feature type="domain" description="Response regulatory" evidence="22">
    <location>
        <begin position="863"/>
        <end position="982"/>
    </location>
</feature>
<dbReference type="InterPro" id="IPR036097">
    <property type="entry name" value="HisK_dim/P_sf"/>
</dbReference>
<reference evidence="24 25" key="1">
    <citation type="submission" date="2016-11" db="EMBL/GenBank/DDBJ databases">
        <authorList>
            <person name="Jaros S."/>
            <person name="Januszkiewicz K."/>
            <person name="Wedrychowicz H."/>
        </authorList>
    </citation>
    <scope>NUCLEOTIDE SEQUENCE [LARGE SCALE GENOMIC DNA]</scope>
    <source>
        <strain evidence="24 25">DSM 18899</strain>
    </source>
</reference>
<keyword evidence="7 19" id="KW-0812">Transmembrane</keyword>
<dbReference type="InterPro" id="IPR011623">
    <property type="entry name" value="7TMR_DISM_rcpt_extracell_dom1"/>
</dbReference>
<evidence type="ECO:0000256" key="18">
    <source>
        <dbReference type="SAM" id="Coils"/>
    </source>
</evidence>
<keyword evidence="12" id="KW-0902">Two-component regulatory system</keyword>
<evidence type="ECO:0000256" key="12">
    <source>
        <dbReference type="ARBA" id="ARBA00023012"/>
    </source>
</evidence>
<feature type="modified residue" description="4-aspartylphosphate" evidence="17">
    <location>
        <position position="773"/>
    </location>
</feature>
<dbReference type="SUPFAM" id="SSF47226">
    <property type="entry name" value="Histidine-containing phosphotransfer domain, HPT domain"/>
    <property type="match status" value="1"/>
</dbReference>
<evidence type="ECO:0000256" key="11">
    <source>
        <dbReference type="ARBA" id="ARBA00022989"/>
    </source>
</evidence>
<evidence type="ECO:0000256" key="8">
    <source>
        <dbReference type="ARBA" id="ARBA00022741"/>
    </source>
</evidence>
<feature type="chain" id="PRO_5013199270" description="Virulence sensor protein BvgS" evidence="20">
    <location>
        <begin position="33"/>
        <end position="1117"/>
    </location>
</feature>
<comment type="subcellular location">
    <subcellularLocation>
        <location evidence="2">Cell membrane</location>
        <topology evidence="2">Multi-pass membrane protein</topology>
    </subcellularLocation>
</comment>
<feature type="coiled-coil region" evidence="18">
    <location>
        <begin position="405"/>
        <end position="466"/>
    </location>
</feature>
<feature type="domain" description="Histidine kinase" evidence="21">
    <location>
        <begin position="480"/>
        <end position="701"/>
    </location>
</feature>
<dbReference type="InterPro" id="IPR008207">
    <property type="entry name" value="Sig_transdc_His_kin_Hpt_dom"/>
</dbReference>
<dbReference type="InterPro" id="IPR005467">
    <property type="entry name" value="His_kinase_dom"/>
</dbReference>
<feature type="transmembrane region" description="Helical" evidence="19">
    <location>
        <begin position="297"/>
        <end position="316"/>
    </location>
</feature>
<keyword evidence="5 17" id="KW-0597">Phosphoprotein</keyword>
<dbReference type="Pfam" id="PF01627">
    <property type="entry name" value="Hpt"/>
    <property type="match status" value="1"/>
</dbReference>
<protein>
    <recommendedName>
        <fullName evidence="15">Virulence sensor protein BvgS</fullName>
        <ecNumber evidence="3">2.7.13.3</ecNumber>
    </recommendedName>
</protein>
<dbReference type="PANTHER" id="PTHR45339:SF1">
    <property type="entry name" value="HYBRID SIGNAL TRANSDUCTION HISTIDINE KINASE J"/>
    <property type="match status" value="1"/>
</dbReference>
<dbReference type="Gene3D" id="1.10.287.130">
    <property type="match status" value="1"/>
</dbReference>
<dbReference type="AlphaFoldDB" id="A0A1K2HQL1"/>
<dbReference type="PROSITE" id="PS50894">
    <property type="entry name" value="HPT"/>
    <property type="match status" value="1"/>
</dbReference>
<keyword evidence="9 24" id="KW-0418">Kinase</keyword>
<dbReference type="GO" id="GO:0000155">
    <property type="term" value="F:phosphorelay sensor kinase activity"/>
    <property type="evidence" value="ECO:0007669"/>
    <property type="project" value="InterPro"/>
</dbReference>
<dbReference type="FunFam" id="1.10.287.130:FF:000003">
    <property type="entry name" value="Histidine kinase"/>
    <property type="match status" value="1"/>
</dbReference>
<keyword evidence="20" id="KW-0732">Signal</keyword>
<feature type="transmembrane region" description="Helical" evidence="19">
    <location>
        <begin position="322"/>
        <end position="343"/>
    </location>
</feature>
<evidence type="ECO:0000256" key="3">
    <source>
        <dbReference type="ARBA" id="ARBA00012438"/>
    </source>
</evidence>
<dbReference type="PROSITE" id="PS50109">
    <property type="entry name" value="HIS_KIN"/>
    <property type="match status" value="1"/>
</dbReference>
<keyword evidence="8" id="KW-0547">Nucleotide-binding</keyword>
<evidence type="ECO:0000256" key="17">
    <source>
        <dbReference type="PROSITE-ProRule" id="PRU00169"/>
    </source>
</evidence>
<evidence type="ECO:0000256" key="14">
    <source>
        <dbReference type="ARBA" id="ARBA00058004"/>
    </source>
</evidence>
<evidence type="ECO:0000256" key="16">
    <source>
        <dbReference type="PROSITE-ProRule" id="PRU00110"/>
    </source>
</evidence>
<dbReference type="InterPro" id="IPR011006">
    <property type="entry name" value="CheY-like_superfamily"/>
</dbReference>
<dbReference type="SUPFAM" id="SSF52172">
    <property type="entry name" value="CheY-like"/>
    <property type="match status" value="2"/>
</dbReference>
<evidence type="ECO:0000256" key="4">
    <source>
        <dbReference type="ARBA" id="ARBA00022475"/>
    </source>
</evidence>
<evidence type="ECO:0000313" key="25">
    <source>
        <dbReference type="Proteomes" id="UP000186513"/>
    </source>
</evidence>
<feature type="modified residue" description="4-aspartylphosphate" evidence="17">
    <location>
        <position position="915"/>
    </location>
</feature>
<dbReference type="Pfam" id="PF07695">
    <property type="entry name" value="7TMR-DISM_7TM"/>
    <property type="match status" value="1"/>
</dbReference>
<dbReference type="CDD" id="cd00156">
    <property type="entry name" value="REC"/>
    <property type="match status" value="1"/>
</dbReference>
<dbReference type="EC" id="2.7.13.3" evidence="3"/>
<dbReference type="Gene3D" id="1.20.120.160">
    <property type="entry name" value="HPT domain"/>
    <property type="match status" value="1"/>
</dbReference>
<dbReference type="Pfam" id="PF02518">
    <property type="entry name" value="HATPase_c"/>
    <property type="match status" value="1"/>
</dbReference>
<evidence type="ECO:0000259" key="23">
    <source>
        <dbReference type="PROSITE" id="PS50894"/>
    </source>
</evidence>
<proteinExistence type="predicted"/>
<dbReference type="GO" id="GO:0005524">
    <property type="term" value="F:ATP binding"/>
    <property type="evidence" value="ECO:0007669"/>
    <property type="project" value="UniProtKB-KW"/>
</dbReference>
<keyword evidence="10" id="KW-0067">ATP-binding</keyword>
<dbReference type="Proteomes" id="UP000186513">
    <property type="component" value="Unassembled WGS sequence"/>
</dbReference>
<dbReference type="Pfam" id="PF00512">
    <property type="entry name" value="HisKA"/>
    <property type="match status" value="1"/>
</dbReference>